<evidence type="ECO:0000259" key="2">
    <source>
        <dbReference type="Pfam" id="PF04389"/>
    </source>
</evidence>
<proteinExistence type="predicted"/>
<reference evidence="3" key="1">
    <citation type="journal article" date="2014" name="Front. Microbiol.">
        <title>High frequency of phylogenetically diverse reductive dehalogenase-homologous genes in deep subseafloor sedimentary metagenomes.</title>
        <authorList>
            <person name="Kawai M."/>
            <person name="Futagami T."/>
            <person name="Toyoda A."/>
            <person name="Takaki Y."/>
            <person name="Nishi S."/>
            <person name="Hori S."/>
            <person name="Arai W."/>
            <person name="Tsubouchi T."/>
            <person name="Morono Y."/>
            <person name="Uchiyama I."/>
            <person name="Ito T."/>
            <person name="Fujiyama A."/>
            <person name="Inagaki F."/>
            <person name="Takami H."/>
        </authorList>
    </citation>
    <scope>NUCLEOTIDE SEQUENCE</scope>
    <source>
        <strain evidence="3">Expedition CK06-06</strain>
    </source>
</reference>
<evidence type="ECO:0000313" key="3">
    <source>
        <dbReference type="EMBL" id="GAG84188.1"/>
    </source>
</evidence>
<dbReference type="AlphaFoldDB" id="X1BJB4"/>
<dbReference type="InterPro" id="IPR007484">
    <property type="entry name" value="Peptidase_M28"/>
</dbReference>
<feature type="transmembrane region" description="Helical" evidence="1">
    <location>
        <begin position="28"/>
        <end position="46"/>
    </location>
</feature>
<feature type="transmembrane region" description="Helical" evidence="1">
    <location>
        <begin position="139"/>
        <end position="161"/>
    </location>
</feature>
<evidence type="ECO:0000256" key="1">
    <source>
        <dbReference type="SAM" id="Phobius"/>
    </source>
</evidence>
<gene>
    <name evidence="3" type="ORF">S01H4_22009</name>
</gene>
<accession>X1BJB4</accession>
<keyword evidence="1" id="KW-0812">Transmembrane</keyword>
<organism evidence="3">
    <name type="scientific">marine sediment metagenome</name>
    <dbReference type="NCBI Taxonomy" id="412755"/>
    <lineage>
        <taxon>unclassified sequences</taxon>
        <taxon>metagenomes</taxon>
        <taxon>ecological metagenomes</taxon>
    </lineage>
</organism>
<keyword evidence="1" id="KW-0472">Membrane</keyword>
<sequence length="234" mass="26687">IKIDIVLVFASFLAFFLIPLNLTNYWGYIMTFLSFILNLISFLIIWNEFFNYNEFIDPFFKSKESQNVVGRIYPKEETKRIVIFSGHHDSALEFNLLTRLKLGYPILILLGIGIMIIWLIISLVIVLLILVNLFYFELFFVFILTLFIIGVPAFLGLFFFVSSGEKANTVPGAVDNLSAVAIVLAIGKYLNSNKEIIPTNTEIRLISFGCEEAGLRGAFRYVSAHLQELYINIS</sequence>
<comment type="caution">
    <text evidence="3">The sequence shown here is derived from an EMBL/GenBank/DDBJ whole genome shotgun (WGS) entry which is preliminary data.</text>
</comment>
<keyword evidence="1" id="KW-1133">Transmembrane helix</keyword>
<name>X1BJB4_9ZZZZ</name>
<dbReference type="Gene3D" id="3.40.630.10">
    <property type="entry name" value="Zn peptidases"/>
    <property type="match status" value="1"/>
</dbReference>
<dbReference type="EMBL" id="BART01010032">
    <property type="protein sequence ID" value="GAG84188.1"/>
    <property type="molecule type" value="Genomic_DNA"/>
</dbReference>
<dbReference type="Pfam" id="PF04389">
    <property type="entry name" value="Peptidase_M28"/>
    <property type="match status" value="1"/>
</dbReference>
<feature type="domain" description="Peptidase M28" evidence="2">
    <location>
        <begin position="170"/>
        <end position="225"/>
    </location>
</feature>
<feature type="transmembrane region" description="Helical" evidence="1">
    <location>
        <begin position="106"/>
        <end position="133"/>
    </location>
</feature>
<protein>
    <recommendedName>
        <fullName evidence="2">Peptidase M28 domain-containing protein</fullName>
    </recommendedName>
</protein>
<dbReference type="SUPFAM" id="SSF53187">
    <property type="entry name" value="Zn-dependent exopeptidases"/>
    <property type="match status" value="1"/>
</dbReference>
<feature type="transmembrane region" description="Helical" evidence="1">
    <location>
        <begin position="5"/>
        <end position="22"/>
    </location>
</feature>
<feature type="non-terminal residue" evidence="3">
    <location>
        <position position="1"/>
    </location>
</feature>